<protein>
    <submittedName>
        <fullName evidence="10">UPF0187-domain-containing protein</fullName>
    </submittedName>
</protein>
<dbReference type="InterPro" id="IPR044669">
    <property type="entry name" value="YneE/VCCN1/2-like"/>
</dbReference>
<dbReference type="GO" id="GO:0005886">
    <property type="term" value="C:plasma membrane"/>
    <property type="evidence" value="ECO:0007669"/>
    <property type="project" value="UniProtKB-SubCell"/>
</dbReference>
<feature type="transmembrane region" description="Helical" evidence="9">
    <location>
        <begin position="107"/>
        <end position="127"/>
    </location>
</feature>
<dbReference type="Proteomes" id="UP001305647">
    <property type="component" value="Unassembled WGS sequence"/>
</dbReference>
<keyword evidence="4 9" id="KW-0812">Transmembrane</keyword>
<feature type="transmembrane region" description="Helical" evidence="9">
    <location>
        <begin position="352"/>
        <end position="371"/>
    </location>
</feature>
<evidence type="ECO:0000313" key="10">
    <source>
        <dbReference type="EMBL" id="KAK4104334.1"/>
    </source>
</evidence>
<reference evidence="10" key="2">
    <citation type="submission" date="2023-05" db="EMBL/GenBank/DDBJ databases">
        <authorList>
            <consortium name="Lawrence Berkeley National Laboratory"/>
            <person name="Steindorff A."/>
            <person name="Hensen N."/>
            <person name="Bonometti L."/>
            <person name="Westerberg I."/>
            <person name="Brannstrom I.O."/>
            <person name="Guillou S."/>
            <person name="Cros-Aarteil S."/>
            <person name="Calhoun S."/>
            <person name="Haridas S."/>
            <person name="Kuo A."/>
            <person name="Mondo S."/>
            <person name="Pangilinan J."/>
            <person name="Riley R."/>
            <person name="Labutti K."/>
            <person name="Andreopoulos B."/>
            <person name="Lipzen A."/>
            <person name="Chen C."/>
            <person name="Yanf M."/>
            <person name="Daum C."/>
            <person name="Ng V."/>
            <person name="Clum A."/>
            <person name="Ohm R."/>
            <person name="Martin F."/>
            <person name="Silar P."/>
            <person name="Natvig D."/>
            <person name="Lalanne C."/>
            <person name="Gautier V."/>
            <person name="Ament-Velasquez S.L."/>
            <person name="Kruys A."/>
            <person name="Hutchinson M.I."/>
            <person name="Powell A.J."/>
            <person name="Barry K."/>
            <person name="Miller A.N."/>
            <person name="Grigoriev I.V."/>
            <person name="Debuchy R."/>
            <person name="Gladieux P."/>
            <person name="Thoren M.H."/>
            <person name="Johannesson H."/>
        </authorList>
    </citation>
    <scope>NUCLEOTIDE SEQUENCE</scope>
    <source>
        <strain evidence="10">CBS 757.83</strain>
    </source>
</reference>
<proteinExistence type="predicted"/>
<dbReference type="PANTHER" id="PTHR33281">
    <property type="entry name" value="UPF0187 PROTEIN YNEE"/>
    <property type="match status" value="1"/>
</dbReference>
<evidence type="ECO:0000256" key="4">
    <source>
        <dbReference type="ARBA" id="ARBA00022692"/>
    </source>
</evidence>
<evidence type="ECO:0000256" key="8">
    <source>
        <dbReference type="SAM" id="MobiDB-lite"/>
    </source>
</evidence>
<evidence type="ECO:0000313" key="11">
    <source>
        <dbReference type="Proteomes" id="UP001305647"/>
    </source>
</evidence>
<reference evidence="10" key="1">
    <citation type="journal article" date="2023" name="Mol. Phylogenet. Evol.">
        <title>Genome-scale phylogeny and comparative genomics of the fungal order Sordariales.</title>
        <authorList>
            <person name="Hensen N."/>
            <person name="Bonometti L."/>
            <person name="Westerberg I."/>
            <person name="Brannstrom I.O."/>
            <person name="Guillou S."/>
            <person name="Cros-Aarteil S."/>
            <person name="Calhoun S."/>
            <person name="Haridas S."/>
            <person name="Kuo A."/>
            <person name="Mondo S."/>
            <person name="Pangilinan J."/>
            <person name="Riley R."/>
            <person name="LaButti K."/>
            <person name="Andreopoulos B."/>
            <person name="Lipzen A."/>
            <person name="Chen C."/>
            <person name="Yan M."/>
            <person name="Daum C."/>
            <person name="Ng V."/>
            <person name="Clum A."/>
            <person name="Steindorff A."/>
            <person name="Ohm R.A."/>
            <person name="Martin F."/>
            <person name="Silar P."/>
            <person name="Natvig D.O."/>
            <person name="Lalanne C."/>
            <person name="Gautier V."/>
            <person name="Ament-Velasquez S.L."/>
            <person name="Kruys A."/>
            <person name="Hutchinson M.I."/>
            <person name="Powell A.J."/>
            <person name="Barry K."/>
            <person name="Miller A.N."/>
            <person name="Grigoriev I.V."/>
            <person name="Debuchy R."/>
            <person name="Gladieux P."/>
            <person name="Hiltunen Thoren M."/>
            <person name="Johannesson H."/>
        </authorList>
    </citation>
    <scope>NUCLEOTIDE SEQUENCE</scope>
    <source>
        <strain evidence="10">CBS 757.83</strain>
    </source>
</reference>
<keyword evidence="7 9" id="KW-0472">Membrane</keyword>
<evidence type="ECO:0000256" key="9">
    <source>
        <dbReference type="SAM" id="Phobius"/>
    </source>
</evidence>
<evidence type="ECO:0000256" key="5">
    <source>
        <dbReference type="ARBA" id="ARBA00022989"/>
    </source>
</evidence>
<evidence type="ECO:0000256" key="7">
    <source>
        <dbReference type="ARBA" id="ARBA00023136"/>
    </source>
</evidence>
<comment type="subcellular location">
    <subcellularLocation>
        <location evidence="1">Cell membrane</location>
        <topology evidence="1">Multi-pass membrane protein</topology>
    </subcellularLocation>
</comment>
<keyword evidence="3" id="KW-1003">Cell membrane</keyword>
<feature type="compositionally biased region" description="Low complexity" evidence="8">
    <location>
        <begin position="1"/>
        <end position="24"/>
    </location>
</feature>
<name>A0AAN6Q6B1_9PEZI</name>
<keyword evidence="11" id="KW-1185">Reference proteome</keyword>
<dbReference type="Pfam" id="PF25539">
    <property type="entry name" value="Bestrophin_2"/>
    <property type="match status" value="1"/>
</dbReference>
<feature type="transmembrane region" description="Helical" evidence="9">
    <location>
        <begin position="383"/>
        <end position="401"/>
    </location>
</feature>
<dbReference type="AlphaFoldDB" id="A0AAN6Q6B1"/>
<evidence type="ECO:0000256" key="6">
    <source>
        <dbReference type="ARBA" id="ARBA00023065"/>
    </source>
</evidence>
<feature type="region of interest" description="Disordered" evidence="8">
    <location>
        <begin position="1"/>
        <end position="44"/>
    </location>
</feature>
<keyword evidence="5 9" id="KW-1133">Transmembrane helix</keyword>
<sequence length="517" mass="57085">MSDDAGAAGAPAAPAAPSGPAASSTTNGPAQPSDHAPAPLKLNGTPRTPVIEEIASLTSPRLFTPNPFSRKNTSLDIDDYFTGPRDIQKHSKWPIFLQMHGSILPKLILPLLAVGLWSTWITAIHILVTPISIGSVLLTVLGFVVGLGLSFRSSTAYERYAEGRRYWAQLILASQNLGRVYWVHATEPKDIPEDQKEEFKKRDVLEKLTVLNLIVAFSVALKHRLRFEPYTCYDDISSLVSHLNTFAQAATAEDHENAQRTFKRSGFFKSVGEYLGVSFAESNPRKAVKKAGRPLGNLPLEILSYLAQYTDELALSGRLPVAMQQTTAYNNIGVLNDVLVGTDRVLNTPLPIAYSIAISQITWVYILVLPFQLLGTIGKEQWITIPATVVAAYIILGILFIGREIENPFGQDVNDLPLEGYCAQIAAEMDVIASRKKQPSSQWMQSSDNRVLWPLSHSGWPVWMSRSEEHIREAVVHKVEATFLSQKGSVKEALRKIKSRAEEEKGEHTHEKGMAEV</sequence>
<evidence type="ECO:0000256" key="1">
    <source>
        <dbReference type="ARBA" id="ARBA00004651"/>
    </source>
</evidence>
<evidence type="ECO:0000256" key="2">
    <source>
        <dbReference type="ARBA" id="ARBA00022448"/>
    </source>
</evidence>
<dbReference type="GO" id="GO:0005254">
    <property type="term" value="F:chloride channel activity"/>
    <property type="evidence" value="ECO:0007669"/>
    <property type="project" value="InterPro"/>
</dbReference>
<keyword evidence="6" id="KW-0406">Ion transport</keyword>
<keyword evidence="2" id="KW-0813">Transport</keyword>
<dbReference type="EMBL" id="MU863627">
    <property type="protein sequence ID" value="KAK4104334.1"/>
    <property type="molecule type" value="Genomic_DNA"/>
</dbReference>
<evidence type="ECO:0000256" key="3">
    <source>
        <dbReference type="ARBA" id="ARBA00022475"/>
    </source>
</evidence>
<dbReference type="PANTHER" id="PTHR33281:SF19">
    <property type="entry name" value="VOLTAGE-DEPENDENT ANION CHANNEL-FORMING PROTEIN YNEE"/>
    <property type="match status" value="1"/>
</dbReference>
<comment type="caution">
    <text evidence="10">The sequence shown here is derived from an EMBL/GenBank/DDBJ whole genome shotgun (WGS) entry which is preliminary data.</text>
</comment>
<feature type="transmembrane region" description="Helical" evidence="9">
    <location>
        <begin position="133"/>
        <end position="151"/>
    </location>
</feature>
<accession>A0AAN6Q6B1</accession>
<organism evidence="10 11">
    <name type="scientific">Parathielavia hyrcaniae</name>
    <dbReference type="NCBI Taxonomy" id="113614"/>
    <lineage>
        <taxon>Eukaryota</taxon>
        <taxon>Fungi</taxon>
        <taxon>Dikarya</taxon>
        <taxon>Ascomycota</taxon>
        <taxon>Pezizomycotina</taxon>
        <taxon>Sordariomycetes</taxon>
        <taxon>Sordariomycetidae</taxon>
        <taxon>Sordariales</taxon>
        <taxon>Chaetomiaceae</taxon>
        <taxon>Parathielavia</taxon>
    </lineage>
</organism>
<gene>
    <name evidence="10" type="ORF">N658DRAFT_514247</name>
</gene>